<keyword evidence="2" id="KW-1133">Transmembrane helix</keyword>
<dbReference type="AlphaFoldDB" id="A0A7R8AQT9"/>
<feature type="compositionally biased region" description="Low complexity" evidence="1">
    <location>
        <begin position="58"/>
        <end position="75"/>
    </location>
</feature>
<dbReference type="RefSeq" id="XP_041558407.1">
    <property type="nucleotide sequence ID" value="XM_041705976.1"/>
</dbReference>
<organism evidence="3 4">
    <name type="scientific">Aspergillus puulaauensis</name>
    <dbReference type="NCBI Taxonomy" id="1220207"/>
    <lineage>
        <taxon>Eukaryota</taxon>
        <taxon>Fungi</taxon>
        <taxon>Dikarya</taxon>
        <taxon>Ascomycota</taxon>
        <taxon>Pezizomycotina</taxon>
        <taxon>Eurotiomycetes</taxon>
        <taxon>Eurotiomycetidae</taxon>
        <taxon>Eurotiales</taxon>
        <taxon>Aspergillaceae</taxon>
        <taxon>Aspergillus</taxon>
    </lineage>
</organism>
<dbReference type="EMBL" id="AP024447">
    <property type="protein sequence ID" value="BCS26213.1"/>
    <property type="molecule type" value="Genomic_DNA"/>
</dbReference>
<feature type="transmembrane region" description="Helical" evidence="2">
    <location>
        <begin position="199"/>
        <end position="217"/>
    </location>
</feature>
<evidence type="ECO:0000313" key="3">
    <source>
        <dbReference type="EMBL" id="BCS26213.1"/>
    </source>
</evidence>
<keyword evidence="2" id="KW-0812">Transmembrane</keyword>
<reference evidence="3" key="1">
    <citation type="submission" date="2021-01" db="EMBL/GenBank/DDBJ databases">
        <authorList>
            <consortium name="Aspergillus puulaauensis MK2 genome sequencing consortium"/>
            <person name="Kazuki M."/>
            <person name="Futagami T."/>
        </authorList>
    </citation>
    <scope>NUCLEOTIDE SEQUENCE</scope>
    <source>
        <strain evidence="3">MK2</strain>
    </source>
</reference>
<feature type="compositionally biased region" description="Polar residues" evidence="1">
    <location>
        <begin position="43"/>
        <end position="57"/>
    </location>
</feature>
<evidence type="ECO:0000256" key="1">
    <source>
        <dbReference type="SAM" id="MobiDB-lite"/>
    </source>
</evidence>
<accession>A0A7R8AQT9</accession>
<proteinExistence type="predicted"/>
<protein>
    <submittedName>
        <fullName evidence="3">Uncharacterized protein</fullName>
    </submittedName>
</protein>
<feature type="region of interest" description="Disordered" evidence="1">
    <location>
        <begin position="40"/>
        <end position="86"/>
    </location>
</feature>
<gene>
    <name evidence="3" type="ORF">APUU_50924S</name>
</gene>
<keyword evidence="2" id="KW-0472">Membrane</keyword>
<dbReference type="OrthoDB" id="190201at2759"/>
<evidence type="ECO:0000256" key="2">
    <source>
        <dbReference type="SAM" id="Phobius"/>
    </source>
</evidence>
<dbReference type="Proteomes" id="UP000654913">
    <property type="component" value="Chromosome 5"/>
</dbReference>
<evidence type="ECO:0000313" key="4">
    <source>
        <dbReference type="Proteomes" id="UP000654913"/>
    </source>
</evidence>
<reference evidence="3" key="2">
    <citation type="submission" date="2021-02" db="EMBL/GenBank/DDBJ databases">
        <title>Aspergillus puulaauensis MK2 genome sequence.</title>
        <authorList>
            <person name="Futagami T."/>
            <person name="Mori K."/>
            <person name="Kadooka C."/>
            <person name="Tanaka T."/>
        </authorList>
    </citation>
    <scope>NUCLEOTIDE SEQUENCE</scope>
    <source>
        <strain evidence="3">MK2</strain>
    </source>
</reference>
<dbReference type="GeneID" id="64976218"/>
<dbReference type="KEGG" id="apuu:APUU_50924S"/>
<name>A0A7R8AQT9_9EURO</name>
<sequence>MMAESVQVDDTSECPHPFSLFPPFIPTVIKRRFTSSRYPMVRTETSSALSSRTTPFNTGNSTPRPSSSGSTSTARNSDDSFGSEDTGVNRDVLAIGVPVNHEVGSGLRWNRVNPALNLLRHAGYEAQQPHCESRLVRSLYLNSMAYLLSALPEDLSSEEAATLRGSLPEKLKSSLTPLSSSHTDSPPYPAQRSYIHRSLATGIIYFCLLLQFLMPYIKEVIFHMYQYDRTHRVRERVTSLTLYVAEMVGRGGVNLGSTVLNMYDGKPGDAVSGTASWWLEGVAGGIYEGVGEGMVILGFDELGKDNRI</sequence>
<keyword evidence="4" id="KW-1185">Reference proteome</keyword>